<evidence type="ECO:0000256" key="5">
    <source>
        <dbReference type="PIRNR" id="PIRNR025007"/>
    </source>
</evidence>
<keyword evidence="2 5" id="KW-0813">Transport</keyword>
<dbReference type="GO" id="GO:0006886">
    <property type="term" value="P:intracellular protein transport"/>
    <property type="evidence" value="ECO:0007669"/>
    <property type="project" value="InterPro"/>
</dbReference>
<feature type="domain" description="Exocyst complex subunit EXOC6/Sec15 C-terminal" evidence="7">
    <location>
        <begin position="400"/>
        <end position="740"/>
    </location>
</feature>
<proteinExistence type="inferred from homology"/>
<evidence type="ECO:0000256" key="1">
    <source>
        <dbReference type="ARBA" id="ARBA00007944"/>
    </source>
</evidence>
<dbReference type="Gene3D" id="1.10.357.30">
    <property type="entry name" value="Exocyst complex subunit Sec15 C-terminal domain, N-terminal subdomain"/>
    <property type="match status" value="1"/>
</dbReference>
<reference evidence="9" key="1">
    <citation type="submission" date="2019-10" db="EMBL/GenBank/DDBJ databases">
        <authorList>
            <consortium name="DOE Joint Genome Institute"/>
            <person name="Kuo A."/>
            <person name="Miyauchi S."/>
            <person name="Kiss E."/>
            <person name="Drula E."/>
            <person name="Kohler A."/>
            <person name="Sanchez-Garcia M."/>
            <person name="Andreopoulos B."/>
            <person name="Barry K.W."/>
            <person name="Bonito G."/>
            <person name="Buee M."/>
            <person name="Carver A."/>
            <person name="Chen C."/>
            <person name="Cichocki N."/>
            <person name="Clum A."/>
            <person name="Culley D."/>
            <person name="Crous P.W."/>
            <person name="Fauchery L."/>
            <person name="Girlanda M."/>
            <person name="Hayes R."/>
            <person name="Keri Z."/>
            <person name="LaButti K."/>
            <person name="Lipzen A."/>
            <person name="Lombard V."/>
            <person name="Magnuson J."/>
            <person name="Maillard F."/>
            <person name="Morin E."/>
            <person name="Murat C."/>
            <person name="Nolan M."/>
            <person name="Ohm R."/>
            <person name="Pangilinan J."/>
            <person name="Pereira M."/>
            <person name="Perotto S."/>
            <person name="Peter M."/>
            <person name="Riley R."/>
            <person name="Sitrit Y."/>
            <person name="Stielow B."/>
            <person name="Szollosi G."/>
            <person name="Zifcakova L."/>
            <person name="Stursova M."/>
            <person name="Spatafora J.W."/>
            <person name="Tedersoo L."/>
            <person name="Vaario L.-M."/>
            <person name="Yamada A."/>
            <person name="Yan M."/>
            <person name="Wang P."/>
            <person name="Xu J."/>
            <person name="Bruns T."/>
            <person name="Baldrian P."/>
            <person name="Vilgalys R."/>
            <person name="Henrissat B."/>
            <person name="Grigoriev I.V."/>
            <person name="Hibbett D."/>
            <person name="Nagy L.G."/>
            <person name="Martin F.M."/>
        </authorList>
    </citation>
    <scope>NUCLEOTIDE SEQUENCE</scope>
    <source>
        <strain evidence="9">BED1</strain>
    </source>
</reference>
<dbReference type="Pfam" id="PF04091">
    <property type="entry name" value="Sec15_C"/>
    <property type="match status" value="1"/>
</dbReference>
<sequence>MPPRRRQQYTQEGIDQQLQQIHLLDASSSSENLEQLGPIIKQIHANRQQEVYLRNLQGLIEAKDAEIEGICTENYQEFISSISTLFTIKSYTTNLRENIATLDENVGHLGKGLVEKKRTLLQTKKTASNLDETIDTFQACLKLLDVVDRIGDMIKQGRFWSALRSLEDIQTMPLTSLSHTPLYQHILSSLPSLRVQIQNAVTASMKQWLLEIRNVTATVGRSAMENMDARTRKWRARRERDPMLRSSRVGSAVEMVTYERTDNNVFDKDNIKVDFQPLYQCVHIYISLDSLDELRTSYQADRKAQSDLILPTPLSLTSLPALLEEICGFFIIESHVLETTSGFRSEREVEELWDGVVSRLSSAIGSALVEQRDPDAFLRVKECLTAFVMTLESYSYSTHSLHSLTLALFEKYTGLLETESGRKLDSAVLKDDYLPMYITTSSEQESVINSVWLSASEKENLTHAIPLTLPWSQSFYLCCQHIRAFIQQFYQFVEGVSQHHSNIDDLLSRSLDKLLSNHISDSMNKRLQSTSALSQIVQIVTNLEYLEVACTELGRSLTNLRSTQRGGTIRLASSPFSEPFQRSRVRITALITSKLDDFFDLSEYDWTPQTREEMPSMYLYELVSWLTTVVDSLALRDTYKDEAYKGAVGYIAECFMNFTIGPKVPAMNENAVANMATDMTFLEAEFTRIGQEHLNASFTELHSMAKIILTDTVQDYLNASIRQASYSEVKPKRLQALLEKLARYGATRRDNPSKEKGERRRREAETLNRMSLTYT</sequence>
<dbReference type="PANTHER" id="PTHR12702">
    <property type="entry name" value="SEC15"/>
    <property type="match status" value="1"/>
</dbReference>
<dbReference type="GO" id="GO:0000145">
    <property type="term" value="C:exocyst"/>
    <property type="evidence" value="ECO:0007669"/>
    <property type="project" value="UniProtKB-UniRule"/>
</dbReference>
<dbReference type="PANTHER" id="PTHR12702:SF0">
    <property type="entry name" value="EXOCYST COMPLEX COMPONENT 6"/>
    <property type="match status" value="1"/>
</dbReference>
<evidence type="ECO:0000256" key="3">
    <source>
        <dbReference type="ARBA" id="ARBA00022483"/>
    </source>
</evidence>
<keyword evidence="10" id="KW-1185">Reference proteome</keyword>
<dbReference type="Pfam" id="PF20651">
    <property type="entry name" value="EXOC6_Sec15_N"/>
    <property type="match status" value="1"/>
</dbReference>
<accession>A0AAD4GKD0</accession>
<dbReference type="GO" id="GO:0090522">
    <property type="term" value="P:vesicle tethering involved in exocytosis"/>
    <property type="evidence" value="ECO:0007669"/>
    <property type="project" value="UniProtKB-UniRule"/>
</dbReference>
<dbReference type="EMBL" id="WHUW01000002">
    <property type="protein sequence ID" value="KAF8450504.1"/>
    <property type="molecule type" value="Genomic_DNA"/>
</dbReference>
<evidence type="ECO:0000256" key="2">
    <source>
        <dbReference type="ARBA" id="ARBA00022448"/>
    </source>
</evidence>
<comment type="caution">
    <text evidence="9">The sequence shown here is derived from an EMBL/GenBank/DDBJ whole genome shotgun (WGS) entry which is preliminary data.</text>
</comment>
<evidence type="ECO:0000259" key="8">
    <source>
        <dbReference type="Pfam" id="PF20651"/>
    </source>
</evidence>
<comment type="similarity">
    <text evidence="1 5">Belongs to the SEC15 family.</text>
</comment>
<dbReference type="InterPro" id="IPR046361">
    <property type="entry name" value="EXOC6/Sec15_C"/>
</dbReference>
<protein>
    <recommendedName>
        <fullName evidence="5">Exocyst complex component SEC15</fullName>
    </recommendedName>
</protein>
<dbReference type="InterPro" id="IPR007225">
    <property type="entry name" value="EXOC6/Sec15"/>
</dbReference>
<dbReference type="Gene3D" id="1.20.58.670">
    <property type="entry name" value="Dsl1p vesicle tethering complex, Tip20p subunit, domain D"/>
    <property type="match status" value="1"/>
</dbReference>
<evidence type="ECO:0000313" key="9">
    <source>
        <dbReference type="EMBL" id="KAF8450504.1"/>
    </source>
</evidence>
<dbReference type="PIRSF" id="PIRSF025007">
    <property type="entry name" value="Sec15"/>
    <property type="match status" value="1"/>
</dbReference>
<gene>
    <name evidence="9" type="ORF">L210DRAFT_284910</name>
</gene>
<feature type="domain" description="Exocyst complex component EXOC6/Sec15 N-terminal" evidence="8">
    <location>
        <begin position="55"/>
        <end position="224"/>
    </location>
</feature>
<dbReference type="InterPro" id="IPR042045">
    <property type="entry name" value="EXOC6/Sec15_C_dom1"/>
</dbReference>
<dbReference type="Proteomes" id="UP001194468">
    <property type="component" value="Unassembled WGS sequence"/>
</dbReference>
<evidence type="ECO:0000256" key="6">
    <source>
        <dbReference type="SAM" id="MobiDB-lite"/>
    </source>
</evidence>
<reference evidence="9" key="2">
    <citation type="journal article" date="2020" name="Nat. Commun.">
        <title>Large-scale genome sequencing of mycorrhizal fungi provides insights into the early evolution of symbiotic traits.</title>
        <authorList>
            <person name="Miyauchi S."/>
            <person name="Kiss E."/>
            <person name="Kuo A."/>
            <person name="Drula E."/>
            <person name="Kohler A."/>
            <person name="Sanchez-Garcia M."/>
            <person name="Morin E."/>
            <person name="Andreopoulos B."/>
            <person name="Barry K.W."/>
            <person name="Bonito G."/>
            <person name="Buee M."/>
            <person name="Carver A."/>
            <person name="Chen C."/>
            <person name="Cichocki N."/>
            <person name="Clum A."/>
            <person name="Culley D."/>
            <person name="Crous P.W."/>
            <person name="Fauchery L."/>
            <person name="Girlanda M."/>
            <person name="Hayes R.D."/>
            <person name="Keri Z."/>
            <person name="LaButti K."/>
            <person name="Lipzen A."/>
            <person name="Lombard V."/>
            <person name="Magnuson J."/>
            <person name="Maillard F."/>
            <person name="Murat C."/>
            <person name="Nolan M."/>
            <person name="Ohm R.A."/>
            <person name="Pangilinan J."/>
            <person name="Pereira M.F."/>
            <person name="Perotto S."/>
            <person name="Peter M."/>
            <person name="Pfister S."/>
            <person name="Riley R."/>
            <person name="Sitrit Y."/>
            <person name="Stielow J.B."/>
            <person name="Szollosi G."/>
            <person name="Zifcakova L."/>
            <person name="Stursova M."/>
            <person name="Spatafora J.W."/>
            <person name="Tedersoo L."/>
            <person name="Vaario L.M."/>
            <person name="Yamada A."/>
            <person name="Yan M."/>
            <person name="Wang P."/>
            <person name="Xu J."/>
            <person name="Bruns T."/>
            <person name="Baldrian P."/>
            <person name="Vilgalys R."/>
            <person name="Dunand C."/>
            <person name="Henrissat B."/>
            <person name="Grigoriev I.V."/>
            <person name="Hibbett D."/>
            <person name="Nagy L.G."/>
            <person name="Martin F.M."/>
        </authorList>
    </citation>
    <scope>NUCLEOTIDE SEQUENCE</scope>
    <source>
        <strain evidence="9">BED1</strain>
    </source>
</reference>
<evidence type="ECO:0000256" key="4">
    <source>
        <dbReference type="ARBA" id="ARBA00023054"/>
    </source>
</evidence>
<dbReference type="AlphaFoldDB" id="A0AAD4GKD0"/>
<feature type="region of interest" description="Disordered" evidence="6">
    <location>
        <begin position="745"/>
        <end position="775"/>
    </location>
</feature>
<dbReference type="GO" id="GO:0006893">
    <property type="term" value="P:Golgi to plasma membrane transport"/>
    <property type="evidence" value="ECO:0007669"/>
    <property type="project" value="TreeGrafter"/>
</dbReference>
<feature type="compositionally biased region" description="Basic and acidic residues" evidence="6">
    <location>
        <begin position="747"/>
        <end position="766"/>
    </location>
</feature>
<name>A0AAD4GKD0_BOLED</name>
<organism evidence="9 10">
    <name type="scientific">Boletus edulis BED1</name>
    <dbReference type="NCBI Taxonomy" id="1328754"/>
    <lineage>
        <taxon>Eukaryota</taxon>
        <taxon>Fungi</taxon>
        <taxon>Dikarya</taxon>
        <taxon>Basidiomycota</taxon>
        <taxon>Agaricomycotina</taxon>
        <taxon>Agaricomycetes</taxon>
        <taxon>Agaricomycetidae</taxon>
        <taxon>Boletales</taxon>
        <taxon>Boletineae</taxon>
        <taxon>Boletaceae</taxon>
        <taxon>Boletoideae</taxon>
        <taxon>Boletus</taxon>
    </lineage>
</organism>
<evidence type="ECO:0000259" key="7">
    <source>
        <dbReference type="Pfam" id="PF04091"/>
    </source>
</evidence>
<dbReference type="InterPro" id="IPR048359">
    <property type="entry name" value="EXOC6_Sec15_N"/>
</dbReference>
<keyword evidence="3 5" id="KW-0268">Exocytosis</keyword>
<evidence type="ECO:0000313" key="10">
    <source>
        <dbReference type="Proteomes" id="UP001194468"/>
    </source>
</evidence>
<comment type="function">
    <text evidence="5">Component of the exocyst complex involved in the docking of exocytic vesicles with fusion sites on the plasma membrane.</text>
</comment>
<dbReference type="InterPro" id="IPR042044">
    <property type="entry name" value="EXOC6PINT-1/Sec15/Tip20_C_dom2"/>
</dbReference>
<dbReference type="GO" id="GO:0016020">
    <property type="term" value="C:membrane"/>
    <property type="evidence" value="ECO:0007669"/>
    <property type="project" value="TreeGrafter"/>
</dbReference>
<keyword evidence="4" id="KW-0175">Coiled coil</keyword>